<dbReference type="KEGG" id="vg:63209353"/>
<protein>
    <submittedName>
        <fullName evidence="1">Uncharacterized protein</fullName>
    </submittedName>
</protein>
<sequence>MALRPDHALSGMSKWPWPADTKDDRYRRIIDHYRSALAEIDLEACLVVDKKMAEYGQPWVSDNSIIDVNEMLSAKQLSERFGISEWDVRNWAKRHPDKIRRHKAANGRTLFRVGDVLTYHATR</sequence>
<dbReference type="Proteomes" id="UP000516064">
    <property type="component" value="Segment"/>
</dbReference>
<dbReference type="EMBL" id="MT758688">
    <property type="protein sequence ID" value="QNO01116.1"/>
    <property type="molecule type" value="Genomic_DNA"/>
</dbReference>
<dbReference type="RefSeq" id="YP_010012804.1">
    <property type="nucleotide sequence ID" value="NC_053506.1"/>
</dbReference>
<accession>A0A7G9V4B0</accession>
<organism evidence="1 2">
    <name type="scientific">Mycobacterium phage CELFI</name>
    <dbReference type="NCBI Taxonomy" id="2769359"/>
    <lineage>
        <taxon>Viruses</taxon>
        <taxon>Duplodnaviria</taxon>
        <taxon>Heunggongvirae</taxon>
        <taxon>Uroviricota</taxon>
        <taxon>Caudoviricetes</taxon>
        <taxon>Vilmaviridae</taxon>
        <taxon>Lclasvirinae</taxon>
        <taxon>Faithunavirus</taxon>
        <taxon>Faithunavirus CELFI</taxon>
    </lineage>
</organism>
<name>A0A7G9V4B0_9CAUD</name>
<dbReference type="SUPFAM" id="SSF46955">
    <property type="entry name" value="Putative DNA-binding domain"/>
    <property type="match status" value="1"/>
</dbReference>
<dbReference type="InterPro" id="IPR009061">
    <property type="entry name" value="DNA-bd_dom_put_sf"/>
</dbReference>
<reference evidence="1 2" key="1">
    <citation type="submission" date="2020-07" db="EMBL/GenBank/DDBJ databases">
        <title>Tightening bonds in Latin-America through phage discovery.</title>
        <authorList>
            <person name="Payaslian F.P."/>
            <person name="Gradaschi V."/>
            <person name="Rondon Salazar L."/>
            <person name="Dieterle M.E."/>
            <person name="Urdaniz E."/>
            <person name="Di Paola M."/>
            <person name="Pena Carcamo J."/>
            <person name="Zon F."/>
            <person name="Allievi M.C."/>
            <person name="Sosa E."/>
            <person name="Fernandez Do Porto D."/>
            <person name="Loessner M.J."/>
            <person name="Sanchez Rivas C."/>
            <person name="Raya R."/>
            <person name="Reyes A."/>
            <person name="Piuri M."/>
        </authorList>
    </citation>
    <scope>NUCLEOTIDE SEQUENCE [LARGE SCALE GENOMIC DNA]</scope>
</reference>
<proteinExistence type="predicted"/>
<evidence type="ECO:0000313" key="2">
    <source>
        <dbReference type="Proteomes" id="UP000516064"/>
    </source>
</evidence>
<evidence type="ECO:0000313" key="1">
    <source>
        <dbReference type="EMBL" id="QNO01116.1"/>
    </source>
</evidence>
<dbReference type="GeneID" id="63209353"/>
<keyword evidence="2" id="KW-1185">Reference proteome</keyword>